<evidence type="ECO:0000313" key="3">
    <source>
        <dbReference type="Proteomes" id="UP001501352"/>
    </source>
</evidence>
<dbReference type="EMBL" id="BAAAGA010000001">
    <property type="protein sequence ID" value="GAA0610343.1"/>
    <property type="molecule type" value="Genomic_DNA"/>
</dbReference>
<evidence type="ECO:0000256" key="1">
    <source>
        <dbReference type="SAM" id="MobiDB-lite"/>
    </source>
</evidence>
<feature type="region of interest" description="Disordered" evidence="1">
    <location>
        <begin position="83"/>
        <end position="105"/>
    </location>
</feature>
<accession>A0ABN1GFA2</accession>
<organism evidence="2 3">
    <name type="scientific">Brevundimonas kwangchunensis</name>
    <dbReference type="NCBI Taxonomy" id="322163"/>
    <lineage>
        <taxon>Bacteria</taxon>
        <taxon>Pseudomonadati</taxon>
        <taxon>Pseudomonadota</taxon>
        <taxon>Alphaproteobacteria</taxon>
        <taxon>Caulobacterales</taxon>
        <taxon>Caulobacteraceae</taxon>
        <taxon>Brevundimonas</taxon>
    </lineage>
</organism>
<gene>
    <name evidence="2" type="ORF">GCM10009422_01450</name>
</gene>
<comment type="caution">
    <text evidence="2">The sequence shown here is derived from an EMBL/GenBank/DDBJ whole genome shotgun (WGS) entry which is preliminary data.</text>
</comment>
<protein>
    <submittedName>
        <fullName evidence="2">Uncharacterized protein</fullName>
    </submittedName>
</protein>
<name>A0ABN1GFA2_9CAUL</name>
<dbReference type="Proteomes" id="UP001501352">
    <property type="component" value="Unassembled WGS sequence"/>
</dbReference>
<evidence type="ECO:0000313" key="2">
    <source>
        <dbReference type="EMBL" id="GAA0610343.1"/>
    </source>
</evidence>
<keyword evidence="3" id="KW-1185">Reference proteome</keyword>
<sequence>MHAAPPSLARPRAWASSMIGTNGFQENFGLAGLSAVLSVIGGLLLNPLACQPARCPDASGTRFIANFLTGRSESVARREWPRDGATTVPYSGPRRRPARISLLQA</sequence>
<proteinExistence type="predicted"/>
<reference evidence="2 3" key="1">
    <citation type="journal article" date="2019" name="Int. J. Syst. Evol. Microbiol.">
        <title>The Global Catalogue of Microorganisms (GCM) 10K type strain sequencing project: providing services to taxonomists for standard genome sequencing and annotation.</title>
        <authorList>
            <consortium name="The Broad Institute Genomics Platform"/>
            <consortium name="The Broad Institute Genome Sequencing Center for Infectious Disease"/>
            <person name="Wu L."/>
            <person name="Ma J."/>
        </authorList>
    </citation>
    <scope>NUCLEOTIDE SEQUENCE [LARGE SCALE GENOMIC DNA]</scope>
    <source>
        <strain evidence="2 3">JCM 12928</strain>
    </source>
</reference>